<sequence>MKKLMFAVIACAMGLSLLKRTYLVKPASGNFQPGVIYTISL</sequence>
<dbReference type="PATRIC" id="fig|1339280.3.peg.3352"/>
<dbReference type="EMBL" id="JGDM01000080">
    <property type="protein sequence ID" value="EXZ43280.1"/>
    <property type="molecule type" value="Genomic_DNA"/>
</dbReference>
<dbReference type="Proteomes" id="UP000022272">
    <property type="component" value="Unassembled WGS sequence"/>
</dbReference>
<organism evidence="1 2">
    <name type="scientific">Bacteroides fragilis str. 2-F-2 #4</name>
    <dbReference type="NCBI Taxonomy" id="1339280"/>
    <lineage>
        <taxon>Bacteria</taxon>
        <taxon>Pseudomonadati</taxon>
        <taxon>Bacteroidota</taxon>
        <taxon>Bacteroidia</taxon>
        <taxon>Bacteroidales</taxon>
        <taxon>Bacteroidaceae</taxon>
        <taxon>Bacteroides</taxon>
    </lineage>
</organism>
<proteinExistence type="predicted"/>
<dbReference type="RefSeq" id="WP_258865122.1">
    <property type="nucleotide sequence ID" value="NZ_JGDM01000080.1"/>
</dbReference>
<accession>A0A015Y9Y3</accession>
<protein>
    <submittedName>
        <fullName evidence="1">Uncharacterized protein</fullName>
    </submittedName>
</protein>
<name>A0A015Y9Y3_BACFG</name>
<comment type="caution">
    <text evidence="1">The sequence shown here is derived from an EMBL/GenBank/DDBJ whole genome shotgun (WGS) entry which is preliminary data.</text>
</comment>
<evidence type="ECO:0000313" key="2">
    <source>
        <dbReference type="Proteomes" id="UP000022272"/>
    </source>
</evidence>
<dbReference type="AlphaFoldDB" id="A0A015Y9Y3"/>
<gene>
    <name evidence="1" type="ORF">M076_3507</name>
</gene>
<evidence type="ECO:0000313" key="1">
    <source>
        <dbReference type="EMBL" id="EXZ43280.1"/>
    </source>
</evidence>
<reference evidence="1 2" key="1">
    <citation type="submission" date="2014-02" db="EMBL/GenBank/DDBJ databases">
        <authorList>
            <person name="Sears C."/>
            <person name="Carroll K."/>
            <person name="Sack B.R."/>
            <person name="Qadri F."/>
            <person name="Myers L.L."/>
            <person name="Chung G.-T."/>
            <person name="Escheverria P."/>
            <person name="Fraser C.M."/>
            <person name="Sadzewicz L."/>
            <person name="Shefchek K.A."/>
            <person name="Tallon L."/>
            <person name="Das S.P."/>
            <person name="Daugherty S."/>
            <person name="Mongodin E.F."/>
        </authorList>
    </citation>
    <scope>NUCLEOTIDE SEQUENCE [LARGE SCALE GENOMIC DNA]</scope>
    <source>
        <strain evidence="1 2">2-F-2 #4</strain>
    </source>
</reference>